<feature type="transmembrane region" description="Helical" evidence="1">
    <location>
        <begin position="289"/>
        <end position="311"/>
    </location>
</feature>
<gene>
    <name evidence="3" type="ORF">GMC75_04885</name>
</gene>
<feature type="transmembrane region" description="Helical" evidence="1">
    <location>
        <begin position="331"/>
        <end position="351"/>
    </location>
</feature>
<feature type="transmembrane region" description="Helical" evidence="1">
    <location>
        <begin position="167"/>
        <end position="186"/>
    </location>
</feature>
<feature type="domain" description="Acyltransferase 3" evidence="2">
    <location>
        <begin position="25"/>
        <end position="348"/>
    </location>
</feature>
<organism evidence="3 4">
    <name type="scientific">Streptococcus parasanguinis</name>
    <dbReference type="NCBI Taxonomy" id="1318"/>
    <lineage>
        <taxon>Bacteria</taxon>
        <taxon>Bacillati</taxon>
        <taxon>Bacillota</taxon>
        <taxon>Bacilli</taxon>
        <taxon>Lactobacillales</taxon>
        <taxon>Streptococcaceae</taxon>
        <taxon>Streptococcus</taxon>
    </lineage>
</organism>
<dbReference type="EMBL" id="WMYS01000002">
    <property type="protein sequence ID" value="MTR41023.1"/>
    <property type="molecule type" value="Genomic_DNA"/>
</dbReference>
<proteinExistence type="predicted"/>
<name>A0A6I3P2B7_STRPA</name>
<keyword evidence="1" id="KW-1133">Transmembrane helix</keyword>
<dbReference type="GO" id="GO:0016747">
    <property type="term" value="F:acyltransferase activity, transferring groups other than amino-acyl groups"/>
    <property type="evidence" value="ECO:0007669"/>
    <property type="project" value="InterPro"/>
</dbReference>
<keyword evidence="1" id="KW-0812">Transmembrane</keyword>
<feature type="transmembrane region" description="Helical" evidence="1">
    <location>
        <begin position="63"/>
        <end position="83"/>
    </location>
</feature>
<accession>A0A6I3P2B7</accession>
<keyword evidence="3" id="KW-0808">Transferase</keyword>
<protein>
    <submittedName>
        <fullName evidence="3">Acyltransferase family protein</fullName>
    </submittedName>
</protein>
<feature type="transmembrane region" description="Helical" evidence="1">
    <location>
        <begin position="92"/>
        <end position="113"/>
    </location>
</feature>
<feature type="transmembrane region" description="Helical" evidence="1">
    <location>
        <begin position="258"/>
        <end position="277"/>
    </location>
</feature>
<evidence type="ECO:0000256" key="1">
    <source>
        <dbReference type="SAM" id="Phobius"/>
    </source>
</evidence>
<dbReference type="InterPro" id="IPR002656">
    <property type="entry name" value="Acyl_transf_3_dom"/>
</dbReference>
<keyword evidence="3" id="KW-0012">Acyltransferase</keyword>
<evidence type="ECO:0000313" key="3">
    <source>
        <dbReference type="EMBL" id="MTR41023.1"/>
    </source>
</evidence>
<comment type="caution">
    <text evidence="3">The sequence shown here is derived from an EMBL/GenBank/DDBJ whole genome shotgun (WGS) entry which is preliminary data.</text>
</comment>
<dbReference type="Proteomes" id="UP000430295">
    <property type="component" value="Unassembled WGS sequence"/>
</dbReference>
<feature type="transmembrane region" description="Helical" evidence="1">
    <location>
        <begin position="24"/>
        <end position="43"/>
    </location>
</feature>
<feature type="transmembrane region" description="Helical" evidence="1">
    <location>
        <begin position="206"/>
        <end position="222"/>
    </location>
</feature>
<dbReference type="AlphaFoldDB" id="A0A6I3P2B7"/>
<feature type="transmembrane region" description="Helical" evidence="1">
    <location>
        <begin position="133"/>
        <end position="155"/>
    </location>
</feature>
<feature type="transmembrane region" description="Helical" evidence="1">
    <location>
        <begin position="231"/>
        <end position="252"/>
    </location>
</feature>
<dbReference type="Pfam" id="PF01757">
    <property type="entry name" value="Acyl_transf_3"/>
    <property type="match status" value="1"/>
</dbReference>
<evidence type="ECO:0000259" key="2">
    <source>
        <dbReference type="Pfam" id="PF01757"/>
    </source>
</evidence>
<reference evidence="3 4" key="1">
    <citation type="journal article" date="2019" name="Nat. Med.">
        <title>A library of human gut bacterial isolates paired with longitudinal multiomics data enables mechanistic microbiome research.</title>
        <authorList>
            <person name="Poyet M."/>
            <person name="Groussin M."/>
            <person name="Gibbons S.M."/>
            <person name="Avila-Pacheco J."/>
            <person name="Jiang X."/>
            <person name="Kearney S.M."/>
            <person name="Perrotta A.R."/>
            <person name="Berdy B."/>
            <person name="Zhao S."/>
            <person name="Lieberman T.D."/>
            <person name="Swanson P.K."/>
            <person name="Smith M."/>
            <person name="Roesemann S."/>
            <person name="Alexander J.E."/>
            <person name="Rich S.A."/>
            <person name="Livny J."/>
            <person name="Vlamakis H."/>
            <person name="Clish C."/>
            <person name="Bullock K."/>
            <person name="Deik A."/>
            <person name="Scott J."/>
            <person name="Pierce K.A."/>
            <person name="Xavier R.J."/>
            <person name="Alm E.J."/>
        </authorList>
    </citation>
    <scope>NUCLEOTIDE SEQUENCE [LARGE SCALE GENOMIC DNA]</scope>
    <source>
        <strain evidence="3 4">BIOML-A18</strain>
    </source>
</reference>
<evidence type="ECO:0000313" key="4">
    <source>
        <dbReference type="Proteomes" id="UP000430295"/>
    </source>
</evidence>
<keyword evidence="1" id="KW-0472">Membrane</keyword>
<sequence>MERWCETIFSFGNTIRRFMKERKLNIDILKCIAIVFVVAVHFFLHTNYYGRPYTFKSIFLSSFIWMIFMTCVPIFIMTTGYLMKDKTYSKTYFIKLLPVIGIYCLAASIYTFFDVRVFNIDYLGKLLVNIFSFSHYAWYVNMYIGLYIMIPFLNAGFKSFNNRRNQAIALGVLVLLTIFPATLSLFNNNEQIFMIVSHLIPDYWKGLWPITYYLVGAFIASSKKRSTIKELFLVILILDVLSVLGLSVISGSSFGIEYGVLPVFLLSSLIFYSVIQLRVDIKNDWLQKVVLFISKNTLPIYLLSVIGDLYWYPKIVEKWGDFANILPKFPFIVIFLFLQSLFITYVITRVLKFVQSMIVKYNK</sequence>